<evidence type="ECO:0000313" key="11">
    <source>
        <dbReference type="EMBL" id="KAF8566140.1"/>
    </source>
</evidence>
<evidence type="ECO:0000256" key="2">
    <source>
        <dbReference type="ARBA" id="ARBA00004496"/>
    </source>
</evidence>
<dbReference type="GO" id="GO:0006611">
    <property type="term" value="P:protein export from nucleus"/>
    <property type="evidence" value="ECO:0007669"/>
    <property type="project" value="TreeGrafter"/>
</dbReference>
<dbReference type="InterPro" id="IPR001494">
    <property type="entry name" value="Importin-beta_N"/>
</dbReference>
<evidence type="ECO:0000256" key="9">
    <source>
        <dbReference type="ARBA" id="ARBA00030693"/>
    </source>
</evidence>
<dbReference type="GO" id="GO:0031267">
    <property type="term" value="F:small GTPase binding"/>
    <property type="evidence" value="ECO:0007669"/>
    <property type="project" value="InterPro"/>
</dbReference>
<dbReference type="PROSITE" id="PS50166">
    <property type="entry name" value="IMPORTIN_B_NT"/>
    <property type="match status" value="1"/>
</dbReference>
<comment type="subcellular location">
    <subcellularLocation>
        <location evidence="2">Cytoplasm</location>
    </subcellularLocation>
    <subcellularLocation>
        <location evidence="1">Nucleus</location>
    </subcellularLocation>
</comment>
<evidence type="ECO:0000256" key="7">
    <source>
        <dbReference type="ARBA" id="ARBA00022927"/>
    </source>
</evidence>
<dbReference type="EMBL" id="JTDF01005549">
    <property type="protein sequence ID" value="KAF8566140.1"/>
    <property type="molecule type" value="Genomic_DNA"/>
</dbReference>
<organism evidence="11 12">
    <name type="scientific">Paragonimus westermani</name>
    <dbReference type="NCBI Taxonomy" id="34504"/>
    <lineage>
        <taxon>Eukaryota</taxon>
        <taxon>Metazoa</taxon>
        <taxon>Spiralia</taxon>
        <taxon>Lophotrochozoa</taxon>
        <taxon>Platyhelminthes</taxon>
        <taxon>Trematoda</taxon>
        <taxon>Digenea</taxon>
        <taxon>Plagiorchiida</taxon>
        <taxon>Troglotremata</taxon>
        <taxon>Troglotrematidae</taxon>
        <taxon>Paragonimus</taxon>
    </lineage>
</organism>
<comment type="caution">
    <text evidence="11">The sequence shown here is derived from an EMBL/GenBank/DDBJ whole genome shotgun (WGS) entry which is preliminary data.</text>
</comment>
<dbReference type="GO" id="GO:0005829">
    <property type="term" value="C:cytosol"/>
    <property type="evidence" value="ECO:0007669"/>
    <property type="project" value="TreeGrafter"/>
</dbReference>
<dbReference type="Pfam" id="PF03810">
    <property type="entry name" value="IBN_N"/>
    <property type="match status" value="1"/>
</dbReference>
<protein>
    <recommendedName>
        <fullName evidence="4">Exportin-2</fullName>
    </recommendedName>
    <alternativeName>
        <fullName evidence="9">Importin-alpha re-exporter</fullName>
    </alternativeName>
</protein>
<evidence type="ECO:0000256" key="4">
    <source>
        <dbReference type="ARBA" id="ARBA00018945"/>
    </source>
</evidence>
<keyword evidence="8" id="KW-0539">Nucleus</keyword>
<dbReference type="PANTHER" id="PTHR10997:SF8">
    <property type="entry name" value="EXPORTIN-2"/>
    <property type="match status" value="1"/>
</dbReference>
<dbReference type="AlphaFoldDB" id="A0A8T0DEE9"/>
<name>A0A8T0DEE9_9TREM</name>
<dbReference type="PANTHER" id="PTHR10997">
    <property type="entry name" value="IMPORTIN-7, 8, 11"/>
    <property type="match status" value="1"/>
</dbReference>
<dbReference type="Pfam" id="PF08506">
    <property type="entry name" value="Cse1"/>
    <property type="match status" value="1"/>
</dbReference>
<dbReference type="Gene3D" id="1.25.10.10">
    <property type="entry name" value="Leucine-rich Repeat Variant"/>
    <property type="match status" value="1"/>
</dbReference>
<keyword evidence="5" id="KW-0813">Transport</keyword>
<keyword evidence="12" id="KW-1185">Reference proteome</keyword>
<evidence type="ECO:0000256" key="8">
    <source>
        <dbReference type="ARBA" id="ARBA00023242"/>
    </source>
</evidence>
<reference evidence="11 12" key="1">
    <citation type="submission" date="2019-07" db="EMBL/GenBank/DDBJ databases">
        <title>Annotation for the trematode Paragonimus westermani.</title>
        <authorList>
            <person name="Choi Y.-J."/>
        </authorList>
    </citation>
    <scope>NUCLEOTIDE SEQUENCE [LARGE SCALE GENOMIC DNA]</scope>
    <source>
        <strain evidence="11">180907_Pwestermani</strain>
    </source>
</reference>
<keyword evidence="6" id="KW-0963">Cytoplasm</keyword>
<dbReference type="Pfam" id="PF03378">
    <property type="entry name" value="CAS_CSE1"/>
    <property type="match status" value="1"/>
</dbReference>
<dbReference type="InterPro" id="IPR005043">
    <property type="entry name" value="XPO2_C"/>
</dbReference>
<evidence type="ECO:0000259" key="10">
    <source>
        <dbReference type="PROSITE" id="PS50166"/>
    </source>
</evidence>
<dbReference type="InterPro" id="IPR013713">
    <property type="entry name" value="XPO2_central"/>
</dbReference>
<dbReference type="SUPFAM" id="SSF48371">
    <property type="entry name" value="ARM repeat"/>
    <property type="match status" value="1"/>
</dbReference>
<evidence type="ECO:0000256" key="3">
    <source>
        <dbReference type="ARBA" id="ARBA00008669"/>
    </source>
</evidence>
<comment type="similarity">
    <text evidence="3">Belongs to the XPO2/CSE1 family.</text>
</comment>
<dbReference type="InterPro" id="IPR016024">
    <property type="entry name" value="ARM-type_fold"/>
</dbReference>
<keyword evidence="7" id="KW-0653">Protein transport</keyword>
<evidence type="ECO:0000256" key="6">
    <source>
        <dbReference type="ARBA" id="ARBA00022490"/>
    </source>
</evidence>
<dbReference type="OrthoDB" id="3268246at2759"/>
<gene>
    <name evidence="11" type="ORF">P879_07239</name>
</gene>
<dbReference type="SMART" id="SM00913">
    <property type="entry name" value="IBN_N"/>
    <property type="match status" value="1"/>
</dbReference>
<feature type="domain" description="Importin N-terminal" evidence="10">
    <location>
        <begin position="27"/>
        <end position="101"/>
    </location>
</feature>
<dbReference type="Proteomes" id="UP000699462">
    <property type="component" value="Unassembled WGS sequence"/>
</dbReference>
<dbReference type="GO" id="GO:0006606">
    <property type="term" value="P:protein import into nucleus"/>
    <property type="evidence" value="ECO:0007669"/>
    <property type="project" value="TreeGrafter"/>
</dbReference>
<dbReference type="GO" id="GO:0005049">
    <property type="term" value="F:nuclear export signal receptor activity"/>
    <property type="evidence" value="ECO:0007669"/>
    <property type="project" value="TreeGrafter"/>
</dbReference>
<evidence type="ECO:0000256" key="1">
    <source>
        <dbReference type="ARBA" id="ARBA00004123"/>
    </source>
</evidence>
<dbReference type="InterPro" id="IPR011989">
    <property type="entry name" value="ARM-like"/>
</dbReference>
<dbReference type="GO" id="GO:0005635">
    <property type="term" value="C:nuclear envelope"/>
    <property type="evidence" value="ECO:0007669"/>
    <property type="project" value="TreeGrafter"/>
</dbReference>
<evidence type="ECO:0000313" key="12">
    <source>
        <dbReference type="Proteomes" id="UP000699462"/>
    </source>
</evidence>
<sequence>MDQGAGSYLLDVLHKTLSADPTERKTAEAYLKSVELQPSYSAYLLEIVLNNSCDMSARLAAAITFKNFIKAYWKTDTDTVDKISVADRNDIRSKILGALLSVSGGLQPQLSEAIGAIWREDFPHKWPSLIPDLVDRMVKSGADLNMVKGVLQTAHTLFKRYRHECAGNELFREMKAVIDQFGAPLTELARNLLTLVVGAQRVTDGTDLAPVFHCLLLVCKIFLSLNCQDLPEFFEDNMADWMTIFRNLLQLDTSITQLVDSTTHCATAEGDKHGDVGIVEQVKSQICDNISLYASKYEVEFSPYLTGFVTDVWDLLIATGGQAKHDVLIGNAIEFLSCVVNRPQHRHLFESAETLRNLCEKVVLPNMQFRDTDEELFSNNPEEYLRLDLDGSDTHTRRRAACHLVHALCQAFEGPVVTNFSTYIEHLLSEYSSKPDGSAWLSKDAALLLVTSVAARGKTEKLGVTVSTKLVDVPTFYESHVLPELEDLSVDRLPVIKADCMRYAIAFRSLLPPLALIRLVNLVPLLLTASAPVVHSYAAVLLDKLLSMKRLDSVMEPVVTKEQIIDPQLLLQRLLSLVLSDSTENVCVMRALMRACCCLQERCLPSMNSLVSTLISKLSQVSRNPCNPNFNHYLLETICLCIQTTCAADSNSVVHFESVLFPIFQEILQNDISEFVPYVFQLLSVMLEQYPMSKTVVAACELSVVNSGSKPSAPYAALLPRLLMPPLWDQRGNVPALCRLMQSYVLHNMEEVLASNKLSAMLGVYQRLIASTAHDAHSLLLLDALVVATPKPLIQPYLRQVFIVIFRRLQTSKTEKFMKALVWFVSRFVLVYSPNELIQLIDEMQPNLFGRVLEKVLLPFAESAISMPLSVSGSRIGKGGSVISARIHWHQISVGLIRLIGEGDALFGSGGCGLYADYFAPLVGCVAAGLVAGPGRGGESSITATINALSQTPTKSVYFGSEEQFVGLDTDISGGDATFGQLTFAVQRIPLLRPNISDPRLFLANTLHQLAGSLPGKVGPILNARLDVSVVKYLQSCLDRAGVVLP</sequence>
<evidence type="ECO:0000256" key="5">
    <source>
        <dbReference type="ARBA" id="ARBA00022448"/>
    </source>
</evidence>
<accession>A0A8T0DEE9</accession>
<proteinExistence type="inferred from homology"/>